<keyword evidence="8" id="KW-0418">Kinase</keyword>
<evidence type="ECO:0000313" key="8">
    <source>
        <dbReference type="EMBL" id="OFV67713.1"/>
    </source>
</evidence>
<feature type="binding site" evidence="5">
    <location>
        <position position="164"/>
    </location>
    <ligand>
        <name>Fe cation</name>
        <dbReference type="ChEBI" id="CHEBI:24875"/>
    </ligand>
</feature>
<organism evidence="8 9">
    <name type="scientific">Candidatus Syntropharchaeum caldarium</name>
    <dbReference type="NCBI Taxonomy" id="1838285"/>
    <lineage>
        <taxon>Archaea</taxon>
        <taxon>Methanobacteriati</taxon>
        <taxon>Methanobacteriota</taxon>
        <taxon>Stenosarchaea group</taxon>
        <taxon>Methanomicrobia</taxon>
        <taxon>Methanosarcinales</taxon>
        <taxon>ANME-2 cluster</taxon>
        <taxon>Candidatus Syntropharchaeum</taxon>
    </lineage>
</organism>
<keyword evidence="5" id="KW-0408">Iron</keyword>
<keyword evidence="1" id="KW-0028">Amino-acid biosynthesis</keyword>
<gene>
    <name evidence="8" type="ORF">SCAL_001088</name>
</gene>
<dbReference type="PROSITE" id="PS51901">
    <property type="entry name" value="ACP_MB"/>
    <property type="match status" value="1"/>
</dbReference>
<evidence type="ECO:0000256" key="1">
    <source>
        <dbReference type="ARBA" id="ARBA00022605"/>
    </source>
</evidence>
<name>A0A1F2P949_9EURY</name>
<dbReference type="InterPro" id="IPR000644">
    <property type="entry name" value="CBS_dom"/>
</dbReference>
<feature type="binding site" evidence="5">
    <location>
        <position position="167"/>
    </location>
    <ligand>
        <name>Fe cation</name>
        <dbReference type="ChEBI" id="CHEBI:24875"/>
    </ligand>
</feature>
<keyword evidence="9" id="KW-1185">Reference proteome</keyword>
<evidence type="ECO:0000256" key="2">
    <source>
        <dbReference type="ARBA" id="ARBA00023122"/>
    </source>
</evidence>
<feature type="binding site" evidence="5">
    <location>
        <position position="183"/>
    </location>
    <ligand>
        <name>Zn(2+)</name>
        <dbReference type="ChEBI" id="CHEBI:29105"/>
    </ligand>
</feature>
<accession>A0A1F2P949</accession>
<dbReference type="SUPFAM" id="SSF54631">
    <property type="entry name" value="CBS-domain pair"/>
    <property type="match status" value="1"/>
</dbReference>
<protein>
    <submittedName>
        <fullName evidence="8">Histidine kinase</fullName>
    </submittedName>
</protein>
<dbReference type="AlphaFoldDB" id="A0A1F2P949"/>
<evidence type="ECO:0000256" key="3">
    <source>
        <dbReference type="ARBA" id="ARBA00023167"/>
    </source>
</evidence>
<keyword evidence="3" id="KW-0486">Methionine biosynthesis</keyword>
<evidence type="ECO:0000313" key="9">
    <source>
        <dbReference type="Proteomes" id="UP000186940"/>
    </source>
</evidence>
<dbReference type="SMART" id="SM00116">
    <property type="entry name" value="CBS"/>
    <property type="match status" value="2"/>
</dbReference>
<keyword evidence="5" id="KW-0862">Zinc</keyword>
<evidence type="ECO:0000256" key="4">
    <source>
        <dbReference type="PROSITE-ProRule" id="PRU00703"/>
    </source>
</evidence>
<evidence type="ECO:0000259" key="6">
    <source>
        <dbReference type="PROSITE" id="PS51371"/>
    </source>
</evidence>
<feature type="binding site" evidence="5">
    <location>
        <position position="186"/>
    </location>
    <ligand>
        <name>Fe cation</name>
        <dbReference type="ChEBI" id="CHEBI:24875"/>
    </ligand>
</feature>
<dbReference type="Proteomes" id="UP000186940">
    <property type="component" value="Unassembled WGS sequence"/>
</dbReference>
<proteinExistence type="predicted"/>
<evidence type="ECO:0000256" key="5">
    <source>
        <dbReference type="PROSITE-ProRule" id="PRU01249"/>
    </source>
</evidence>
<sequence>MIDTKLAVKNVMIKDVVVVQTDATVREAAELMNERDVDSVIVLDSKKPVGIVTYGDIVRKVLLKDRDAKKTTIKEIMTSPLTYADPEDDINAVLRTMYRHGIRKLPVLKDGDLVGIIADIDINTTYMGMGTILTDLVEMNSDTAFLHCGLPEEGDDASMRQGICEVCGAFSSNLVVEGGVMLCENCRESY</sequence>
<comment type="caution">
    <text evidence="8">The sequence shown here is derived from an EMBL/GenBank/DDBJ whole genome shotgun (WGS) entry which is preliminary data.</text>
</comment>
<feature type="domain" description="ACP-type MB" evidence="7">
    <location>
        <begin position="159"/>
        <end position="190"/>
    </location>
</feature>
<keyword evidence="5" id="KW-0479">Metal-binding</keyword>
<dbReference type="Gene3D" id="3.10.580.10">
    <property type="entry name" value="CBS-domain"/>
    <property type="match status" value="1"/>
</dbReference>
<feature type="domain" description="CBS" evidence="6">
    <location>
        <begin position="12"/>
        <end position="68"/>
    </location>
</feature>
<keyword evidence="8" id="KW-0808">Transferase</keyword>
<dbReference type="InterPro" id="IPR044065">
    <property type="entry name" value="ACP_MB"/>
</dbReference>
<dbReference type="GO" id="GO:0016301">
    <property type="term" value="F:kinase activity"/>
    <property type="evidence" value="ECO:0007669"/>
    <property type="project" value="UniProtKB-KW"/>
</dbReference>
<dbReference type="Pfam" id="PF00571">
    <property type="entry name" value="CBS"/>
    <property type="match status" value="2"/>
</dbReference>
<dbReference type="GO" id="GO:0046872">
    <property type="term" value="F:metal ion binding"/>
    <property type="evidence" value="ECO:0007669"/>
    <property type="project" value="UniProtKB-KW"/>
</dbReference>
<dbReference type="InterPro" id="IPR051257">
    <property type="entry name" value="Diverse_CBS-Domain"/>
</dbReference>
<evidence type="ECO:0000259" key="7">
    <source>
        <dbReference type="PROSITE" id="PS51901"/>
    </source>
</evidence>
<dbReference type="STRING" id="1838285.SCAL_001088"/>
<feature type="binding site" evidence="5">
    <location>
        <position position="186"/>
    </location>
    <ligand>
        <name>Zn(2+)</name>
        <dbReference type="ChEBI" id="CHEBI:29105"/>
    </ligand>
</feature>
<feature type="domain" description="CBS" evidence="6">
    <location>
        <begin position="77"/>
        <end position="136"/>
    </location>
</feature>
<keyword evidence="2 4" id="KW-0129">CBS domain</keyword>
<dbReference type="InterPro" id="IPR046342">
    <property type="entry name" value="CBS_dom_sf"/>
</dbReference>
<dbReference type="GO" id="GO:0009086">
    <property type="term" value="P:methionine biosynthetic process"/>
    <property type="evidence" value="ECO:0007669"/>
    <property type="project" value="UniProtKB-KW"/>
</dbReference>
<dbReference type="EMBL" id="LYOS01000003">
    <property type="protein sequence ID" value="OFV67713.1"/>
    <property type="molecule type" value="Genomic_DNA"/>
</dbReference>
<reference evidence="8" key="1">
    <citation type="submission" date="2016-05" db="EMBL/GenBank/DDBJ databases">
        <title>Microbial consortia oxidize butane by reversing methanogenesis.</title>
        <authorList>
            <person name="Laso-Perez R."/>
            <person name="Richter M."/>
            <person name="Wegener G."/>
            <person name="Musat F."/>
        </authorList>
    </citation>
    <scope>NUCLEOTIDE SEQUENCE [LARGE SCALE GENOMIC DNA]</scope>
    <source>
        <strain evidence="8">BOX2</strain>
    </source>
</reference>
<dbReference type="PROSITE" id="PS51371">
    <property type="entry name" value="CBS"/>
    <property type="match status" value="2"/>
</dbReference>
<dbReference type="PANTHER" id="PTHR43080">
    <property type="entry name" value="CBS DOMAIN-CONTAINING PROTEIN CBSX3, MITOCHONDRIAL"/>
    <property type="match status" value="1"/>
</dbReference>
<dbReference type="PANTHER" id="PTHR43080:SF2">
    <property type="entry name" value="CBS DOMAIN-CONTAINING PROTEIN"/>
    <property type="match status" value="1"/>
</dbReference>
<feature type="binding site" evidence="5">
    <location>
        <position position="183"/>
    </location>
    <ligand>
        <name>Fe cation</name>
        <dbReference type="ChEBI" id="CHEBI:24875"/>
    </ligand>
</feature>
<feature type="binding site" evidence="5">
    <location>
        <position position="164"/>
    </location>
    <ligand>
        <name>Zn(2+)</name>
        <dbReference type="ChEBI" id="CHEBI:29105"/>
    </ligand>
</feature>
<feature type="binding site" evidence="5">
    <location>
        <position position="167"/>
    </location>
    <ligand>
        <name>Zn(2+)</name>
        <dbReference type="ChEBI" id="CHEBI:29105"/>
    </ligand>
</feature>